<feature type="region of interest" description="Disordered" evidence="5">
    <location>
        <begin position="1"/>
        <end position="28"/>
    </location>
</feature>
<feature type="transmembrane region" description="Helical" evidence="6">
    <location>
        <begin position="356"/>
        <end position="378"/>
    </location>
</feature>
<proteinExistence type="predicted"/>
<accession>A0AAU9FNQ5</accession>
<comment type="subcellular location">
    <subcellularLocation>
        <location evidence="1">Membrane</location>
    </subcellularLocation>
</comment>
<keyword evidence="3 6" id="KW-1133">Transmembrane helix</keyword>
<reference evidence="7 8" key="1">
    <citation type="submission" date="2024-02" db="EMBL/GenBank/DDBJ databases">
        <title>A chromosome-level genome assembly of Drosophila madeirensis, a fruit fly species endemic to Madeira island.</title>
        <authorList>
            <person name="Tomihara K."/>
            <person name="Llopart A."/>
            <person name="Yamamoto D."/>
        </authorList>
    </citation>
    <scope>NUCLEOTIDE SEQUENCE [LARGE SCALE GENOMIC DNA]</scope>
    <source>
        <strain evidence="7 8">RF1</strain>
    </source>
</reference>
<name>A0AAU9FNQ5_DROMD</name>
<dbReference type="InterPro" id="IPR005828">
    <property type="entry name" value="MFS_sugar_transport-like"/>
</dbReference>
<evidence type="ECO:0000256" key="3">
    <source>
        <dbReference type="ARBA" id="ARBA00022989"/>
    </source>
</evidence>
<sequence>MQTERPTATATGFQPIPNGDPGAPGAPGAEVHREMIYQTGQGTCCNQDRRNQPQANAIGAAAFIFLSGGLHIAWSIGFDSLLAELEVSSHLRISWFVAAIVGALLGGFFSQRLTYKQLMQLCAMLTVIGGVVMGVRRFNAKAMFVARYLNGFANGLAFAPTLAMAGELSVYYRRGTTASAGEQWPTALGIFVQIVCSASWDTESEFTVEQFQGVLSAILGVIAISMAWLLTIESPVDMLHRGDEQAAIDSLSRLHRPRAVTAETYDQLDNHRTYLAHNQPMRGLRGWTEALPALLHLCLLRGLYAMSSSMLVAYTLSYTSTVVYPGNSGPFVLFGFLRLVGSCASAFALDTLGRKIPLLLGLVMAGGLAAGVASRFVVSELLRVKDMRMALWLLLLYQLFAGIAFGPSSAYLSEAFPRSVKRQCIALAYALEMIIQLGICRVDLSRNIDGIDNIAGFFFSLAALLLAEFLCSVWCMPETKMTTLQQAQIKFRNFVVSQQA</sequence>
<dbReference type="EMBL" id="AP029265">
    <property type="protein sequence ID" value="BFF97184.1"/>
    <property type="molecule type" value="Genomic_DNA"/>
</dbReference>
<organism evidence="7 8">
    <name type="scientific">Drosophila madeirensis</name>
    <name type="common">Fruit fly</name>
    <dbReference type="NCBI Taxonomy" id="30013"/>
    <lineage>
        <taxon>Eukaryota</taxon>
        <taxon>Metazoa</taxon>
        <taxon>Ecdysozoa</taxon>
        <taxon>Arthropoda</taxon>
        <taxon>Hexapoda</taxon>
        <taxon>Insecta</taxon>
        <taxon>Pterygota</taxon>
        <taxon>Neoptera</taxon>
        <taxon>Endopterygota</taxon>
        <taxon>Diptera</taxon>
        <taxon>Brachycera</taxon>
        <taxon>Muscomorpha</taxon>
        <taxon>Ephydroidea</taxon>
        <taxon>Drosophilidae</taxon>
        <taxon>Drosophila</taxon>
        <taxon>Sophophora</taxon>
    </lineage>
</organism>
<dbReference type="PANTHER" id="PTHR23529:SF2">
    <property type="entry name" value="GH19118P-RELATED"/>
    <property type="match status" value="1"/>
</dbReference>
<evidence type="ECO:0000256" key="5">
    <source>
        <dbReference type="SAM" id="MobiDB-lite"/>
    </source>
</evidence>
<dbReference type="InterPro" id="IPR036259">
    <property type="entry name" value="MFS_trans_sf"/>
</dbReference>
<dbReference type="Gene3D" id="1.20.1250.20">
    <property type="entry name" value="MFS general substrate transporter like domains"/>
    <property type="match status" value="1"/>
</dbReference>
<dbReference type="PANTHER" id="PTHR23529">
    <property type="entry name" value="GH19118P-RELATED"/>
    <property type="match status" value="1"/>
</dbReference>
<evidence type="ECO:0000313" key="7">
    <source>
        <dbReference type="EMBL" id="BFF97184.1"/>
    </source>
</evidence>
<dbReference type="GO" id="GO:0022857">
    <property type="term" value="F:transmembrane transporter activity"/>
    <property type="evidence" value="ECO:0007669"/>
    <property type="project" value="InterPro"/>
</dbReference>
<evidence type="ECO:0000256" key="2">
    <source>
        <dbReference type="ARBA" id="ARBA00022692"/>
    </source>
</evidence>
<keyword evidence="8" id="KW-1185">Reference proteome</keyword>
<feature type="transmembrane region" description="Helical" evidence="6">
    <location>
        <begin position="390"/>
        <end position="412"/>
    </location>
</feature>
<evidence type="ECO:0000256" key="6">
    <source>
        <dbReference type="SAM" id="Phobius"/>
    </source>
</evidence>
<feature type="transmembrane region" description="Helical" evidence="6">
    <location>
        <begin position="151"/>
        <end position="172"/>
    </location>
</feature>
<dbReference type="GO" id="GO:0016020">
    <property type="term" value="C:membrane"/>
    <property type="evidence" value="ECO:0007669"/>
    <property type="project" value="UniProtKB-SubCell"/>
</dbReference>
<gene>
    <name evidence="7" type="ORF">DMAD_05651</name>
</gene>
<feature type="transmembrane region" description="Helical" evidence="6">
    <location>
        <begin position="212"/>
        <end position="231"/>
    </location>
</feature>
<feature type="transmembrane region" description="Helical" evidence="6">
    <location>
        <begin position="57"/>
        <end position="77"/>
    </location>
</feature>
<feature type="transmembrane region" description="Helical" evidence="6">
    <location>
        <begin position="456"/>
        <end position="476"/>
    </location>
</feature>
<evidence type="ECO:0000256" key="4">
    <source>
        <dbReference type="ARBA" id="ARBA00023136"/>
    </source>
</evidence>
<keyword evidence="4 6" id="KW-0472">Membrane</keyword>
<dbReference type="Proteomes" id="UP001500889">
    <property type="component" value="Chromosome J"/>
</dbReference>
<feature type="transmembrane region" description="Helical" evidence="6">
    <location>
        <begin position="89"/>
        <end position="109"/>
    </location>
</feature>
<feature type="compositionally biased region" description="Polar residues" evidence="5">
    <location>
        <begin position="1"/>
        <end position="12"/>
    </location>
</feature>
<evidence type="ECO:0000256" key="1">
    <source>
        <dbReference type="ARBA" id="ARBA00004370"/>
    </source>
</evidence>
<protein>
    <submittedName>
        <fullName evidence="7">D-xylose-proton symporter-like 2</fullName>
    </submittedName>
</protein>
<dbReference type="SUPFAM" id="SSF103473">
    <property type="entry name" value="MFS general substrate transporter"/>
    <property type="match status" value="1"/>
</dbReference>
<dbReference type="AlphaFoldDB" id="A0AAU9FNQ5"/>
<evidence type="ECO:0000313" key="8">
    <source>
        <dbReference type="Proteomes" id="UP001500889"/>
    </source>
</evidence>
<dbReference type="Pfam" id="PF00083">
    <property type="entry name" value="Sugar_tr"/>
    <property type="match status" value="1"/>
</dbReference>
<keyword evidence="2 6" id="KW-0812">Transmembrane</keyword>